<evidence type="ECO:0000313" key="3">
    <source>
        <dbReference type="EMBL" id="QOP43678.1"/>
    </source>
</evidence>
<keyword evidence="4" id="KW-1185">Reference proteome</keyword>
<protein>
    <submittedName>
        <fullName evidence="3">DUF1624 domain-containing protein</fullName>
    </submittedName>
</protein>
<proteinExistence type="predicted"/>
<dbReference type="RefSeq" id="WP_193149844.1">
    <property type="nucleotide sequence ID" value="NZ_CP041235.1"/>
</dbReference>
<name>A0A7M1B4N4_9BACT</name>
<evidence type="ECO:0000313" key="4">
    <source>
        <dbReference type="Proteomes" id="UP000593719"/>
    </source>
</evidence>
<feature type="transmembrane region" description="Helical" evidence="1">
    <location>
        <begin position="216"/>
        <end position="237"/>
    </location>
</feature>
<reference evidence="3 4" key="1">
    <citation type="submission" date="2019-06" db="EMBL/GenBank/DDBJ databases">
        <title>Sulfurimonas gotlandica sp. nov., a chemoautotrophic and psychrotolerant epsilonproteobacterium isolated from a pelagic redoxcline, and an emended description of the genus Sulfurimonas.</title>
        <authorList>
            <person name="Wang S."/>
            <person name="Jiang L."/>
            <person name="Shao Z."/>
        </authorList>
    </citation>
    <scope>NUCLEOTIDE SEQUENCE [LARGE SCALE GENOMIC DNA]</scope>
    <source>
        <strain evidence="3 4">S2-6</strain>
    </source>
</reference>
<organism evidence="3 4">
    <name type="scientific">Sulfurimonas sediminis</name>
    <dbReference type="NCBI Taxonomy" id="2590020"/>
    <lineage>
        <taxon>Bacteria</taxon>
        <taxon>Pseudomonadati</taxon>
        <taxon>Campylobacterota</taxon>
        <taxon>Epsilonproteobacteria</taxon>
        <taxon>Campylobacterales</taxon>
        <taxon>Sulfurimonadaceae</taxon>
        <taxon>Sulfurimonas</taxon>
    </lineage>
</organism>
<feature type="transmembrane region" description="Helical" evidence="1">
    <location>
        <begin position="53"/>
        <end position="74"/>
    </location>
</feature>
<dbReference type="EMBL" id="CP041235">
    <property type="protein sequence ID" value="QOP43678.1"/>
    <property type="molecule type" value="Genomic_DNA"/>
</dbReference>
<accession>A0A7M1B4N4</accession>
<evidence type="ECO:0000256" key="1">
    <source>
        <dbReference type="SAM" id="Phobius"/>
    </source>
</evidence>
<feature type="transmembrane region" description="Helical" evidence="1">
    <location>
        <begin position="136"/>
        <end position="156"/>
    </location>
</feature>
<dbReference type="Pfam" id="PF07786">
    <property type="entry name" value="HGSNAT_cat"/>
    <property type="match status" value="1"/>
</dbReference>
<feature type="transmembrane region" description="Helical" evidence="1">
    <location>
        <begin position="86"/>
        <end position="103"/>
    </location>
</feature>
<dbReference type="InterPro" id="IPR012429">
    <property type="entry name" value="HGSNAT_cat"/>
</dbReference>
<keyword evidence="1" id="KW-0812">Transmembrane</keyword>
<feature type="domain" description="Heparan-alpha-glucosaminide N-acetyltransferase catalytic" evidence="2">
    <location>
        <begin position="11"/>
        <end position="224"/>
    </location>
</feature>
<feature type="transmembrane region" description="Helical" evidence="1">
    <location>
        <begin position="109"/>
        <end position="129"/>
    </location>
</feature>
<dbReference type="Proteomes" id="UP000593719">
    <property type="component" value="Chromosome"/>
</dbReference>
<keyword evidence="1" id="KW-0472">Membrane</keyword>
<evidence type="ECO:0000259" key="2">
    <source>
        <dbReference type="Pfam" id="PF07786"/>
    </source>
</evidence>
<sequence length="238" mass="27978">MNTEMYKLQTRYFDLDFIRGIAIVFMVVFHFCFDLNNFHFIDINIYHGTFWHYFRYIIVSLFLLCVGVSLYLVNESGYNFTKDLKRFFLILANAMLVSAASYFTFPHSFIYFGVLHFIAFASLFALAFVKLPKTALLAGITIIVLSYNNTLHMHWLYNILQMPLYLPKHPEDLVPFTPWFGVVLVGIFIGYKKLFIFNTVQNYFTKKVSFLGKHSLLIYMLHQPVLFGTVFSMHEILK</sequence>
<dbReference type="AlphaFoldDB" id="A0A7M1B4N4"/>
<feature type="transmembrane region" description="Helical" evidence="1">
    <location>
        <begin position="12"/>
        <end position="33"/>
    </location>
</feature>
<feature type="transmembrane region" description="Helical" evidence="1">
    <location>
        <begin position="176"/>
        <end position="195"/>
    </location>
</feature>
<keyword evidence="1" id="KW-1133">Transmembrane helix</keyword>
<gene>
    <name evidence="3" type="ORF">FJR45_06820</name>
</gene>
<dbReference type="KEGG" id="ssei:FJR45_06820"/>